<accession>A0A0V1D7Z6</accession>
<dbReference type="CDD" id="cd12723">
    <property type="entry name" value="RRM1_CPEB1"/>
    <property type="match status" value="1"/>
</dbReference>
<dbReference type="InterPro" id="IPR038446">
    <property type="entry name" value="CEBP_ZZ_sf"/>
</dbReference>
<dbReference type="InterPro" id="IPR000504">
    <property type="entry name" value="RRM_dom"/>
</dbReference>
<evidence type="ECO:0000313" key="5">
    <source>
        <dbReference type="EMBL" id="KRY57726.1"/>
    </source>
</evidence>
<dbReference type="FunFam" id="3.30.70.330:FF:000677">
    <property type="entry name" value="Cytoplasmic polyadenylation element-binding protein 3"/>
    <property type="match status" value="1"/>
</dbReference>
<feature type="region of interest" description="Disordered" evidence="3">
    <location>
        <begin position="292"/>
        <end position="330"/>
    </location>
</feature>
<dbReference type="GO" id="GO:0005737">
    <property type="term" value="C:cytoplasm"/>
    <property type="evidence" value="ECO:0007669"/>
    <property type="project" value="TreeGrafter"/>
</dbReference>
<dbReference type="Pfam" id="PF16367">
    <property type="entry name" value="RRM_7"/>
    <property type="match status" value="1"/>
</dbReference>
<dbReference type="GO" id="GO:0003730">
    <property type="term" value="F:mRNA 3'-UTR binding"/>
    <property type="evidence" value="ECO:0007669"/>
    <property type="project" value="InterPro"/>
</dbReference>
<dbReference type="PROSITE" id="PS50102">
    <property type="entry name" value="RRM"/>
    <property type="match status" value="1"/>
</dbReference>
<name>A0A0V1D7Z6_TRIBR</name>
<dbReference type="InterPro" id="IPR034977">
    <property type="entry name" value="CPEB1_RRM1"/>
</dbReference>
<evidence type="ECO:0000256" key="3">
    <source>
        <dbReference type="SAM" id="MobiDB-lite"/>
    </source>
</evidence>
<reference evidence="5 6" key="1">
    <citation type="submission" date="2015-01" db="EMBL/GenBank/DDBJ databases">
        <title>Evolution of Trichinella species and genotypes.</title>
        <authorList>
            <person name="Korhonen P.K."/>
            <person name="Edoardo P."/>
            <person name="Giuseppe L.R."/>
            <person name="Gasser R.B."/>
        </authorList>
    </citation>
    <scope>NUCLEOTIDE SEQUENCE [LARGE SCALE GENOMIC DNA]</scope>
    <source>
        <strain evidence="5">ISS120</strain>
    </source>
</reference>
<dbReference type="GO" id="GO:0008135">
    <property type="term" value="F:translation factor activity, RNA binding"/>
    <property type="evidence" value="ECO:0007669"/>
    <property type="project" value="TreeGrafter"/>
</dbReference>
<dbReference type="GO" id="GO:0045202">
    <property type="term" value="C:synapse"/>
    <property type="evidence" value="ECO:0007669"/>
    <property type="project" value="TreeGrafter"/>
</dbReference>
<evidence type="ECO:0000256" key="1">
    <source>
        <dbReference type="ARBA" id="ARBA00022884"/>
    </source>
</evidence>
<dbReference type="InterPro" id="IPR012677">
    <property type="entry name" value="Nucleotide-bd_a/b_plait_sf"/>
</dbReference>
<evidence type="ECO:0000259" key="4">
    <source>
        <dbReference type="PROSITE" id="PS50102"/>
    </source>
</evidence>
<dbReference type="FunFam" id="3.30.70.330:FF:000054">
    <property type="entry name" value="Cytoplasmic polyadenylation element-binding protein 1"/>
    <property type="match status" value="1"/>
</dbReference>
<dbReference type="CDD" id="cd19757">
    <property type="entry name" value="Bbox1"/>
    <property type="match status" value="1"/>
</dbReference>
<dbReference type="InterPro" id="IPR035979">
    <property type="entry name" value="RBD_domain_sf"/>
</dbReference>
<dbReference type="GO" id="GO:0000900">
    <property type="term" value="F:mRNA regulatory element binding translation repressor activity"/>
    <property type="evidence" value="ECO:0007669"/>
    <property type="project" value="TreeGrafter"/>
</dbReference>
<protein>
    <submittedName>
        <fullName evidence="5">Cytoplasmic polyadenylation element-binding protein 1-A</fullName>
    </submittedName>
</protein>
<comment type="caution">
    <text evidence="5">The sequence shown here is derived from an EMBL/GenBank/DDBJ whole genome shotgun (WGS) entry which is preliminary data.</text>
</comment>
<feature type="compositionally biased region" description="Low complexity" evidence="3">
    <location>
        <begin position="306"/>
        <end position="323"/>
    </location>
</feature>
<dbReference type="Gene3D" id="3.30.70.330">
    <property type="match status" value="2"/>
</dbReference>
<dbReference type="AlphaFoldDB" id="A0A0V1D7Z6"/>
<dbReference type="Gene3D" id="4.10.640.40">
    <property type="entry name" value="Cytoplasmic polyadenylation element-binding protein, ZZ domain"/>
    <property type="match status" value="1"/>
</dbReference>
<dbReference type="PANTHER" id="PTHR12566">
    <property type="entry name" value="CYTOPLASMIC POLYADENYLATION ELEMENT BINDING PROTEIN CPEB"/>
    <property type="match status" value="1"/>
</dbReference>
<dbReference type="InterPro" id="IPR032296">
    <property type="entry name" value="CEBP_ZZ"/>
</dbReference>
<dbReference type="GO" id="GO:0043005">
    <property type="term" value="C:neuron projection"/>
    <property type="evidence" value="ECO:0007669"/>
    <property type="project" value="TreeGrafter"/>
</dbReference>
<dbReference type="OrthoDB" id="10033548at2759"/>
<dbReference type="SUPFAM" id="SSF54928">
    <property type="entry name" value="RNA-binding domain, RBD"/>
    <property type="match status" value="1"/>
</dbReference>
<feature type="domain" description="RRM" evidence="4">
    <location>
        <begin position="495"/>
        <end position="592"/>
    </location>
</feature>
<dbReference type="CDD" id="cd12725">
    <property type="entry name" value="RRM2_CPEB1"/>
    <property type="match status" value="1"/>
</dbReference>
<gene>
    <name evidence="5" type="primary">cpeb1-a</name>
    <name evidence="5" type="ORF">T03_11762</name>
</gene>
<dbReference type="STRING" id="45882.A0A0V1D7Z6"/>
<dbReference type="OMA" id="MHAREVR"/>
<evidence type="ECO:0000313" key="6">
    <source>
        <dbReference type="Proteomes" id="UP000054653"/>
    </source>
</evidence>
<dbReference type="InterPro" id="IPR034819">
    <property type="entry name" value="CPEB"/>
</dbReference>
<dbReference type="EMBL" id="JYDI01000028">
    <property type="protein sequence ID" value="KRY57726.1"/>
    <property type="molecule type" value="Genomic_DNA"/>
</dbReference>
<proteinExistence type="predicted"/>
<dbReference type="GO" id="GO:0005634">
    <property type="term" value="C:nucleus"/>
    <property type="evidence" value="ECO:0007669"/>
    <property type="project" value="TreeGrafter"/>
</dbReference>
<organism evidence="5 6">
    <name type="scientific">Trichinella britovi</name>
    <name type="common">Parasitic roundworm</name>
    <dbReference type="NCBI Taxonomy" id="45882"/>
    <lineage>
        <taxon>Eukaryota</taxon>
        <taxon>Metazoa</taxon>
        <taxon>Ecdysozoa</taxon>
        <taxon>Nematoda</taxon>
        <taxon>Enoplea</taxon>
        <taxon>Dorylaimia</taxon>
        <taxon>Trichinellida</taxon>
        <taxon>Trichinellidae</taxon>
        <taxon>Trichinella</taxon>
    </lineage>
</organism>
<dbReference type="GO" id="GO:0043022">
    <property type="term" value="F:ribosome binding"/>
    <property type="evidence" value="ECO:0007669"/>
    <property type="project" value="TreeGrafter"/>
</dbReference>
<feature type="compositionally biased region" description="Low complexity" evidence="3">
    <location>
        <begin position="233"/>
        <end position="269"/>
    </location>
</feature>
<dbReference type="GO" id="GO:2000766">
    <property type="term" value="P:negative regulation of cytoplasmic translation"/>
    <property type="evidence" value="ECO:0007669"/>
    <property type="project" value="TreeGrafter"/>
</dbReference>
<feature type="region of interest" description="Disordered" evidence="3">
    <location>
        <begin position="376"/>
        <end position="423"/>
    </location>
</feature>
<evidence type="ECO:0000256" key="2">
    <source>
        <dbReference type="PROSITE-ProRule" id="PRU00176"/>
    </source>
</evidence>
<sequence length="809" mass="90940">MAGFGDLLENDLTNDRELNSLHGLDFGLSLESTNLLNSTNNSVIGINLDDFYMGESQGSVSGGDNFMTDSLVERFSRLSTAGNGVDSANTTASSTCDVGTFETTADNNQATAQFLSNLLHRYRDSQSGLVQQNHRNCSLPSYSIVLPANSVGVQVSQPTETAPNSRYDNLASSQLYVGGNLSPLQGEENPTQRLMKSMSISSNEQINKAVGRMSANSIIRTPTRKPLGSSKSNNNNTTTTTTATPYTTTAIVNNNNNATTTTTNTTTTNNNNNNFDACHGFVRQIHSPLIIPIASTPRQKRRSGKADSGSWSSASQSSSLSDSEATPLSTDSSFLSFQNLDDFVKNFNLKNPVVPYRDQQNVGQLLFGNKTVVNPAETTGIGYHHNPNQQQQHHHHQQQQQQQQHYHHYQHQQQHPIGGTNHHCQYRNGNFQTTFNADVYRNRAKMDSRFFRLVDTNNVDNAARIYRNAAALYEASCTWNGDVPPKVYTNPSYSCKVFVGGVPWDITEQSLICAFRQFGSVRVEWPGREARYARSAMKPVTSNRGKGYVYMIFEQESSVHFLLQNCMRDYSRDGEWYFKLNSRRMHAREVRQVQIIPWVIQDSNYVKTAGGERLDPQKTIFVGALHGMVTAEILATVMNDLFDGVVYAGIDTDKYKYPIGMSAGCDGKMQNVYVRSGRVCFDNDHSYFKAVSAAFVEIKTRKFSKKVQIDPYLEDALCSICTYNPGLYFCRELMCFRYFCRQCWQNQHALDIMREHKPLMRNTRKSTLTAAEVFHADQIYSEMLNTAMAYMNSNNFFDYPNAETRSRRL</sequence>
<keyword evidence="1 2" id="KW-0694">RNA-binding</keyword>
<feature type="region of interest" description="Disordered" evidence="3">
    <location>
        <begin position="220"/>
        <end position="269"/>
    </location>
</feature>
<keyword evidence="6" id="KW-1185">Reference proteome</keyword>
<dbReference type="PANTHER" id="PTHR12566:SF9">
    <property type="entry name" value="CYTOPLASMIC POLYADENYLATION ELEMENT-BINDING PROTEIN 1"/>
    <property type="match status" value="1"/>
</dbReference>
<dbReference type="Pfam" id="PF16366">
    <property type="entry name" value="CEBP_ZZ"/>
    <property type="match status" value="1"/>
</dbReference>
<dbReference type="Proteomes" id="UP000054653">
    <property type="component" value="Unassembled WGS sequence"/>
</dbReference>